<dbReference type="InterPro" id="IPR020846">
    <property type="entry name" value="MFS_dom"/>
</dbReference>
<feature type="transmembrane region" description="Helical" evidence="3">
    <location>
        <begin position="279"/>
        <end position="299"/>
    </location>
</feature>
<evidence type="ECO:0000256" key="1">
    <source>
        <dbReference type="ARBA" id="ARBA00004141"/>
    </source>
</evidence>
<dbReference type="Proteomes" id="UP000800040">
    <property type="component" value="Unassembled WGS sequence"/>
</dbReference>
<dbReference type="InterPro" id="IPR011701">
    <property type="entry name" value="MFS"/>
</dbReference>
<proteinExistence type="inferred from homology"/>
<keyword evidence="3" id="KW-0812">Transmembrane</keyword>
<feature type="transmembrane region" description="Helical" evidence="3">
    <location>
        <begin position="368"/>
        <end position="390"/>
    </location>
</feature>
<dbReference type="PANTHER" id="PTHR11360">
    <property type="entry name" value="MONOCARBOXYLATE TRANSPORTER"/>
    <property type="match status" value="1"/>
</dbReference>
<feature type="transmembrane region" description="Helical" evidence="3">
    <location>
        <begin position="32"/>
        <end position="52"/>
    </location>
</feature>
<feature type="transmembrane region" description="Helical" evidence="3">
    <location>
        <begin position="196"/>
        <end position="217"/>
    </location>
</feature>
<feature type="transmembrane region" description="Helical" evidence="3">
    <location>
        <begin position="238"/>
        <end position="259"/>
    </location>
</feature>
<comment type="similarity">
    <text evidence="2">Belongs to the major facilitator superfamily. Monocarboxylate porter (TC 2.A.1.13) family.</text>
</comment>
<feature type="transmembrane region" description="Helical" evidence="3">
    <location>
        <begin position="306"/>
        <end position="325"/>
    </location>
</feature>
<dbReference type="PANTHER" id="PTHR11360:SF281">
    <property type="entry name" value="ASPYRIDONES EFFLUX PROTEIN APDF-RELATED"/>
    <property type="match status" value="1"/>
</dbReference>
<feature type="transmembrane region" description="Helical" evidence="3">
    <location>
        <begin position="331"/>
        <end position="356"/>
    </location>
</feature>
<protein>
    <submittedName>
        <fullName evidence="5">MFS general substrate transporter</fullName>
    </submittedName>
</protein>
<accession>A0A6A5KVF2</accession>
<dbReference type="PROSITE" id="PS50850">
    <property type="entry name" value="MFS"/>
    <property type="match status" value="1"/>
</dbReference>
<organism evidence="5 6">
    <name type="scientific">Decorospora gaudefroyi</name>
    <dbReference type="NCBI Taxonomy" id="184978"/>
    <lineage>
        <taxon>Eukaryota</taxon>
        <taxon>Fungi</taxon>
        <taxon>Dikarya</taxon>
        <taxon>Ascomycota</taxon>
        <taxon>Pezizomycotina</taxon>
        <taxon>Dothideomycetes</taxon>
        <taxon>Pleosporomycetidae</taxon>
        <taxon>Pleosporales</taxon>
        <taxon>Pleosporineae</taxon>
        <taxon>Pleosporaceae</taxon>
        <taxon>Decorospora</taxon>
    </lineage>
</organism>
<name>A0A6A5KVF2_9PLEO</name>
<evidence type="ECO:0000313" key="5">
    <source>
        <dbReference type="EMBL" id="KAF1838564.1"/>
    </source>
</evidence>
<evidence type="ECO:0000256" key="2">
    <source>
        <dbReference type="ARBA" id="ARBA00006727"/>
    </source>
</evidence>
<dbReference type="SUPFAM" id="SSF103473">
    <property type="entry name" value="MFS general substrate transporter"/>
    <property type="match status" value="1"/>
</dbReference>
<dbReference type="InterPro" id="IPR050327">
    <property type="entry name" value="Proton-linked_MCT"/>
</dbReference>
<dbReference type="OrthoDB" id="6509908at2759"/>
<feature type="transmembrane region" description="Helical" evidence="3">
    <location>
        <begin position="402"/>
        <end position="423"/>
    </location>
</feature>
<evidence type="ECO:0000256" key="3">
    <source>
        <dbReference type="SAM" id="Phobius"/>
    </source>
</evidence>
<gene>
    <name evidence="5" type="ORF">BDW02DRAFT_624134</name>
</gene>
<reference evidence="5" key="1">
    <citation type="submission" date="2020-01" db="EMBL/GenBank/DDBJ databases">
        <authorList>
            <consortium name="DOE Joint Genome Institute"/>
            <person name="Haridas S."/>
            <person name="Albert R."/>
            <person name="Binder M."/>
            <person name="Bloem J."/>
            <person name="Labutti K."/>
            <person name="Salamov A."/>
            <person name="Andreopoulos B."/>
            <person name="Baker S.E."/>
            <person name="Barry K."/>
            <person name="Bills G."/>
            <person name="Bluhm B.H."/>
            <person name="Cannon C."/>
            <person name="Castanera R."/>
            <person name="Culley D.E."/>
            <person name="Daum C."/>
            <person name="Ezra D."/>
            <person name="Gonzalez J.B."/>
            <person name="Henrissat B."/>
            <person name="Kuo A."/>
            <person name="Liang C."/>
            <person name="Lipzen A."/>
            <person name="Lutzoni F."/>
            <person name="Magnuson J."/>
            <person name="Mondo S."/>
            <person name="Nolan M."/>
            <person name="Ohm R."/>
            <person name="Pangilinan J."/>
            <person name="Park H.-J."/>
            <person name="Ramirez L."/>
            <person name="Alfaro M."/>
            <person name="Sun H."/>
            <person name="Tritt A."/>
            <person name="Yoshinaga Y."/>
            <person name="Zwiers L.-H."/>
            <person name="Turgeon B.G."/>
            <person name="Goodwin S.B."/>
            <person name="Spatafora J.W."/>
            <person name="Crous P.W."/>
            <person name="Grigoriev I.V."/>
        </authorList>
    </citation>
    <scope>NUCLEOTIDE SEQUENCE</scope>
    <source>
        <strain evidence="5">P77</strain>
    </source>
</reference>
<keyword evidence="6" id="KW-1185">Reference proteome</keyword>
<feature type="domain" description="Major facilitator superfamily (MFS) profile" evidence="4">
    <location>
        <begin position="242"/>
        <end position="432"/>
    </location>
</feature>
<dbReference type="Gene3D" id="1.20.1250.20">
    <property type="entry name" value="MFS general substrate transporter like domains"/>
    <property type="match status" value="2"/>
</dbReference>
<evidence type="ECO:0000313" key="6">
    <source>
        <dbReference type="Proteomes" id="UP000800040"/>
    </source>
</evidence>
<feature type="transmembrane region" description="Helical" evidence="3">
    <location>
        <begin position="72"/>
        <end position="92"/>
    </location>
</feature>
<dbReference type="Pfam" id="PF07690">
    <property type="entry name" value="MFS_1"/>
    <property type="match status" value="2"/>
</dbReference>
<dbReference type="GO" id="GO:0016020">
    <property type="term" value="C:membrane"/>
    <property type="evidence" value="ECO:0007669"/>
    <property type="project" value="UniProtKB-SubCell"/>
</dbReference>
<feature type="transmembrane region" description="Helical" evidence="3">
    <location>
        <begin position="163"/>
        <end position="184"/>
    </location>
</feature>
<dbReference type="InterPro" id="IPR036259">
    <property type="entry name" value="MFS_trans_sf"/>
</dbReference>
<feature type="transmembrane region" description="Helical" evidence="3">
    <location>
        <begin position="104"/>
        <end position="123"/>
    </location>
</feature>
<feature type="transmembrane region" description="Helical" evidence="3">
    <location>
        <begin position="129"/>
        <end position="151"/>
    </location>
</feature>
<comment type="subcellular location">
    <subcellularLocation>
        <location evidence="1">Membrane</location>
        <topology evidence="1">Multi-pass membrane protein</topology>
    </subcellularLocation>
</comment>
<keyword evidence="3" id="KW-0472">Membrane</keyword>
<dbReference type="EMBL" id="ML975251">
    <property type="protein sequence ID" value="KAF1838564.1"/>
    <property type="molecule type" value="Genomic_DNA"/>
</dbReference>
<sequence>MAEKISINLERCPSESTTDSESCKLKEREGGCAAWLTVGGSILVYYASYGVMNSFGFFQDYYSNDFLRDTPASTIAFIGTMQMALVNLLAAISGPLCDRYGIKYLYLGSGSGTMLTLLMLSAIQPGQFWQVFLIQGFLMGLTIAFGVQPALTVIGQHFSERRALAMGLVSTGAALGGIGFPLLVDQLLPRVGFANALRLAALKVVVCYSVALCISTSKPSARPERKGGYSTLIDFRGFFDLRYAILCVGTWFAVLGLSIPSYYIKTYANAAYEGNTLSKYFLCMMNGCSILGATLAGFLGDRIGRLNLLWPIALVSGCLTLFLWLPSHSMATLVLFVCLYGFSASSVTALTPSVVGQITPDDKLGARIGAFYSVIAVASLVGTPIGGALITDKHHRDGYRWLILFSGTALIVGSAFMLGSRLLHDRDLRKKW</sequence>
<dbReference type="GO" id="GO:0022857">
    <property type="term" value="F:transmembrane transporter activity"/>
    <property type="evidence" value="ECO:0007669"/>
    <property type="project" value="InterPro"/>
</dbReference>
<evidence type="ECO:0000259" key="4">
    <source>
        <dbReference type="PROSITE" id="PS50850"/>
    </source>
</evidence>
<keyword evidence="3" id="KW-1133">Transmembrane helix</keyword>
<dbReference type="AlphaFoldDB" id="A0A6A5KVF2"/>